<dbReference type="Gene3D" id="1.20.1260.10">
    <property type="match status" value="1"/>
</dbReference>
<organism evidence="2 3">
    <name type="scientific">Proteobacteria bacterium 228</name>
    <dbReference type="NCBI Taxonomy" id="2083153"/>
    <lineage>
        <taxon>Bacteria</taxon>
        <taxon>Pseudomonadati</taxon>
        <taxon>Pseudomonadota</taxon>
    </lineage>
</organism>
<accession>A0A2S5KWM6</accession>
<dbReference type="InterPro" id="IPR019052">
    <property type="entry name" value="DUF2383"/>
</dbReference>
<proteinExistence type="predicted"/>
<evidence type="ECO:0000259" key="1">
    <source>
        <dbReference type="Pfam" id="PF09537"/>
    </source>
</evidence>
<feature type="domain" description="DUF2383" evidence="1">
    <location>
        <begin position="26"/>
        <end position="134"/>
    </location>
</feature>
<sequence>MTPAREIRQERLIMLDKTLTENDAQAISRFVAACEDGKRFYTHAAKEVTERDLRALFLDQATLREEVENVLSPEYEKRMGKPLKHKHTLEGKLTEWYADLKVAFLDPAKSNYVLVEQLEEAEERTLVEMQKAIHAVDDHPLKNKMNELLTKMIKSQQDILQYKEAMRAAS</sequence>
<dbReference type="Pfam" id="PF09537">
    <property type="entry name" value="DUF2383"/>
    <property type="match status" value="1"/>
</dbReference>
<dbReference type="OrthoDB" id="282393at2"/>
<evidence type="ECO:0000313" key="2">
    <source>
        <dbReference type="EMBL" id="PPC78676.1"/>
    </source>
</evidence>
<dbReference type="Proteomes" id="UP000238196">
    <property type="component" value="Unassembled WGS sequence"/>
</dbReference>
<dbReference type="EMBL" id="PRLP01000012">
    <property type="protein sequence ID" value="PPC78676.1"/>
    <property type="molecule type" value="Genomic_DNA"/>
</dbReference>
<gene>
    <name evidence="2" type="ORF">C4K68_04005</name>
</gene>
<comment type="caution">
    <text evidence="2">The sequence shown here is derived from an EMBL/GenBank/DDBJ whole genome shotgun (WGS) entry which is preliminary data.</text>
</comment>
<dbReference type="AlphaFoldDB" id="A0A2S5KWM6"/>
<protein>
    <recommendedName>
        <fullName evidence="1">DUF2383 domain-containing protein</fullName>
    </recommendedName>
</protein>
<name>A0A2S5KWM6_9PROT</name>
<evidence type="ECO:0000313" key="3">
    <source>
        <dbReference type="Proteomes" id="UP000238196"/>
    </source>
</evidence>
<dbReference type="InterPro" id="IPR012347">
    <property type="entry name" value="Ferritin-like"/>
</dbReference>
<reference evidence="2 3" key="1">
    <citation type="submission" date="2018-02" db="EMBL/GenBank/DDBJ databases">
        <title>novel marine gammaproteobacteria from coastal saline agro ecosystem.</title>
        <authorList>
            <person name="Krishnan R."/>
            <person name="Ramesh Kumar N."/>
        </authorList>
    </citation>
    <scope>NUCLEOTIDE SEQUENCE [LARGE SCALE GENOMIC DNA]</scope>
    <source>
        <strain evidence="2 3">228</strain>
    </source>
</reference>